<keyword evidence="2" id="KW-1185">Reference proteome</keyword>
<proteinExistence type="predicted"/>
<name>A0A2H3BYM2_9AGAR</name>
<dbReference type="Proteomes" id="UP000218334">
    <property type="component" value="Unassembled WGS sequence"/>
</dbReference>
<dbReference type="EMBL" id="KZ293428">
    <property type="protein sequence ID" value="PBK69697.1"/>
    <property type="molecule type" value="Genomic_DNA"/>
</dbReference>
<dbReference type="AlphaFoldDB" id="A0A2H3BYM2"/>
<protein>
    <submittedName>
        <fullName evidence="1">Uncharacterized protein</fullName>
    </submittedName>
</protein>
<accession>A0A2H3BYM2</accession>
<sequence length="110" mass="12377">MTIAPNGESWTAASLLAASALRQFIIIFARAESDYQHYWDLNWAEPEDFDSVLPALCHSSRLDVQLESTLSPMLCVSIWLMQRSSHSMMGPLMSTQLWCHSQVSLIAGIY</sequence>
<reference evidence="2" key="1">
    <citation type="journal article" date="2017" name="Nat. Ecol. Evol.">
        <title>Genome expansion and lineage-specific genetic innovations in the forest pathogenic fungi Armillaria.</title>
        <authorList>
            <person name="Sipos G."/>
            <person name="Prasanna A.N."/>
            <person name="Walter M.C."/>
            <person name="O'Connor E."/>
            <person name="Balint B."/>
            <person name="Krizsan K."/>
            <person name="Kiss B."/>
            <person name="Hess J."/>
            <person name="Varga T."/>
            <person name="Slot J."/>
            <person name="Riley R."/>
            <person name="Boka B."/>
            <person name="Rigling D."/>
            <person name="Barry K."/>
            <person name="Lee J."/>
            <person name="Mihaltcheva S."/>
            <person name="LaButti K."/>
            <person name="Lipzen A."/>
            <person name="Waldron R."/>
            <person name="Moloney N.M."/>
            <person name="Sperisen C."/>
            <person name="Kredics L."/>
            <person name="Vagvoelgyi C."/>
            <person name="Patrignani A."/>
            <person name="Fitzpatrick D."/>
            <person name="Nagy I."/>
            <person name="Doyle S."/>
            <person name="Anderson J.B."/>
            <person name="Grigoriev I.V."/>
            <person name="Gueldener U."/>
            <person name="Muensterkoetter M."/>
            <person name="Nagy L.G."/>
        </authorList>
    </citation>
    <scope>NUCLEOTIDE SEQUENCE [LARGE SCALE GENOMIC DNA]</scope>
    <source>
        <strain evidence="2">28-4</strain>
    </source>
</reference>
<evidence type="ECO:0000313" key="1">
    <source>
        <dbReference type="EMBL" id="PBK69697.1"/>
    </source>
</evidence>
<evidence type="ECO:0000313" key="2">
    <source>
        <dbReference type="Proteomes" id="UP000218334"/>
    </source>
</evidence>
<organism evidence="1 2">
    <name type="scientific">Armillaria solidipes</name>
    <dbReference type="NCBI Taxonomy" id="1076256"/>
    <lineage>
        <taxon>Eukaryota</taxon>
        <taxon>Fungi</taxon>
        <taxon>Dikarya</taxon>
        <taxon>Basidiomycota</taxon>
        <taxon>Agaricomycotina</taxon>
        <taxon>Agaricomycetes</taxon>
        <taxon>Agaricomycetidae</taxon>
        <taxon>Agaricales</taxon>
        <taxon>Marasmiineae</taxon>
        <taxon>Physalacriaceae</taxon>
        <taxon>Armillaria</taxon>
    </lineage>
</organism>
<gene>
    <name evidence="1" type="ORF">ARMSODRAFT_142402</name>
</gene>